<dbReference type="Gene3D" id="3.80.10.10">
    <property type="entry name" value="Ribonuclease Inhibitor"/>
    <property type="match status" value="1"/>
</dbReference>
<sequence length="550" mass="62165">MLRDSADGLFSTSSAAESIEPDTQINRPFSDIGSILSTLRCMQVPDFGYVSDSLSDAKKDLCRIDGQIKKLEAELIALRMEHKVMRWRVFRLKSLLAPIRKLPPEALAVVFEFFCSEGGQVVGDRILSAPLKIASVCSGWRELARSMPRLWSSFHIDFFLGSDSVSLENLRRFISTHLELSQHCLLDLNVAFNKLPETEIVDFIFESFIPNANRWRNVSFRLPVETFLEQNLAPIKGNLPQLRSLSLRLDGWDTIDFPFCDVFSVAPSLQTLRLTYGASTQLRLPWKQILDHTIQFSSLITALREVFLATEATHITIIRCTHLKSASVPLSITTHRLRWLSIAVDRDDPDFYYWFKWLTLPSLEHLDISGIEARPPESSEYIGEYLSSFLSRSTCMITTLSLVNLSISDVDTISILSSLTSLSTLTIHELCKSGATNKMITTSLLNALTIVEFDKGFSHTKTKNCQHLEHLDLRFHSTLSAKCVIDVVDSRWIPVPKYAALLGVSSLKSVRIQVLVSRDRTEFDMQKLDGAMEVFKVAGLRFHSSQKLLI</sequence>
<dbReference type="InterPro" id="IPR032675">
    <property type="entry name" value="LRR_dom_sf"/>
</dbReference>
<dbReference type="PANTHER" id="PTHR38926">
    <property type="entry name" value="F-BOX DOMAIN CONTAINING PROTEIN, EXPRESSED"/>
    <property type="match status" value="1"/>
</dbReference>
<dbReference type="EMBL" id="JBANRG010000002">
    <property type="protein sequence ID" value="KAK7471263.1"/>
    <property type="molecule type" value="Genomic_DNA"/>
</dbReference>
<comment type="caution">
    <text evidence="1">The sequence shown here is derived from an EMBL/GenBank/DDBJ whole genome shotgun (WGS) entry which is preliminary data.</text>
</comment>
<accession>A0ABR1K333</accession>
<evidence type="ECO:0000313" key="2">
    <source>
        <dbReference type="Proteomes" id="UP001498398"/>
    </source>
</evidence>
<protein>
    <recommendedName>
        <fullName evidence="3">F-box domain-containing protein</fullName>
    </recommendedName>
</protein>
<evidence type="ECO:0000313" key="1">
    <source>
        <dbReference type="EMBL" id="KAK7471263.1"/>
    </source>
</evidence>
<dbReference type="SUPFAM" id="SSF52047">
    <property type="entry name" value="RNI-like"/>
    <property type="match status" value="1"/>
</dbReference>
<dbReference type="Proteomes" id="UP001498398">
    <property type="component" value="Unassembled WGS sequence"/>
</dbReference>
<dbReference type="PANTHER" id="PTHR38926:SF64">
    <property type="entry name" value="F-BOX DOMAIN-CONTAINING PROTEIN"/>
    <property type="match status" value="1"/>
</dbReference>
<evidence type="ECO:0008006" key="3">
    <source>
        <dbReference type="Google" id="ProtNLM"/>
    </source>
</evidence>
<organism evidence="1 2">
    <name type="scientific">Marasmiellus scandens</name>
    <dbReference type="NCBI Taxonomy" id="2682957"/>
    <lineage>
        <taxon>Eukaryota</taxon>
        <taxon>Fungi</taxon>
        <taxon>Dikarya</taxon>
        <taxon>Basidiomycota</taxon>
        <taxon>Agaricomycotina</taxon>
        <taxon>Agaricomycetes</taxon>
        <taxon>Agaricomycetidae</taxon>
        <taxon>Agaricales</taxon>
        <taxon>Marasmiineae</taxon>
        <taxon>Omphalotaceae</taxon>
        <taxon>Marasmiellus</taxon>
    </lineage>
</organism>
<proteinExistence type="predicted"/>
<gene>
    <name evidence="1" type="ORF">VKT23_002671</name>
</gene>
<reference evidence="1 2" key="1">
    <citation type="submission" date="2024-01" db="EMBL/GenBank/DDBJ databases">
        <title>A draft genome for the cacao thread blight pathogen Marasmiellus scandens.</title>
        <authorList>
            <person name="Baruah I.K."/>
            <person name="Leung J."/>
            <person name="Bukari Y."/>
            <person name="Amoako-Attah I."/>
            <person name="Meinhardt L.W."/>
            <person name="Bailey B.A."/>
            <person name="Cohen S.P."/>
        </authorList>
    </citation>
    <scope>NUCLEOTIDE SEQUENCE [LARGE SCALE GENOMIC DNA]</scope>
    <source>
        <strain evidence="1 2">GH-19</strain>
    </source>
</reference>
<keyword evidence="2" id="KW-1185">Reference proteome</keyword>
<name>A0ABR1K333_9AGAR</name>